<evidence type="ECO:0000256" key="1">
    <source>
        <dbReference type="SAM" id="SignalP"/>
    </source>
</evidence>
<dbReference type="EMBL" id="CP146256">
    <property type="protein sequence ID" value="XAH74912.1"/>
    <property type="molecule type" value="Genomic_DNA"/>
</dbReference>
<dbReference type="RefSeq" id="WP_342758490.1">
    <property type="nucleotide sequence ID" value="NZ_CP146256.1"/>
</dbReference>
<organism evidence="2 3">
    <name type="scientific">Kineothrix sedimenti</name>
    <dbReference type="NCBI Taxonomy" id="3123317"/>
    <lineage>
        <taxon>Bacteria</taxon>
        <taxon>Bacillati</taxon>
        <taxon>Bacillota</taxon>
        <taxon>Clostridia</taxon>
        <taxon>Lachnospirales</taxon>
        <taxon>Lachnospiraceae</taxon>
        <taxon>Kineothrix</taxon>
    </lineage>
</organism>
<evidence type="ECO:0000313" key="2">
    <source>
        <dbReference type="EMBL" id="XAH74912.1"/>
    </source>
</evidence>
<proteinExistence type="predicted"/>
<keyword evidence="1" id="KW-0732">Signal</keyword>
<name>A0ABZ3EXC3_9FIRM</name>
<dbReference type="Proteomes" id="UP001451571">
    <property type="component" value="Chromosome"/>
</dbReference>
<evidence type="ECO:0008006" key="4">
    <source>
        <dbReference type="Google" id="ProtNLM"/>
    </source>
</evidence>
<evidence type="ECO:0000313" key="3">
    <source>
        <dbReference type="Proteomes" id="UP001451571"/>
    </source>
</evidence>
<gene>
    <name evidence="2" type="ORF">V6984_03855</name>
</gene>
<feature type="chain" id="PRO_5046921696" description="Flavodoxin-like protein" evidence="1">
    <location>
        <begin position="22"/>
        <end position="158"/>
    </location>
</feature>
<keyword evidence="3" id="KW-1185">Reference proteome</keyword>
<reference evidence="2 3" key="1">
    <citation type="submission" date="2024-02" db="EMBL/GenBank/DDBJ databases">
        <title>Bacterial strain from lacustrine sediment.</title>
        <authorList>
            <person name="Petit C."/>
            <person name="Fadhlaoui K."/>
        </authorList>
    </citation>
    <scope>NUCLEOTIDE SEQUENCE [LARGE SCALE GENOMIC DNA]</scope>
    <source>
        <strain evidence="2 3">IPX-CK</strain>
    </source>
</reference>
<protein>
    <recommendedName>
        <fullName evidence="4">Flavodoxin-like protein</fullName>
    </recommendedName>
</protein>
<feature type="signal peptide" evidence="1">
    <location>
        <begin position="1"/>
        <end position="21"/>
    </location>
</feature>
<accession>A0ABZ3EXC3</accession>
<sequence length="158" mass="17957">MKKIISSIFLVLISAITSAVATERFCSKATKKAQEMSDKHLALFLLMNQWVLVKQEGKNLKDYFNKNGYKTIAIYGMSYAGERLLRELEGSDVTIKYGIDKKADVIYSDIEVISVDEDLEDVDVIVVTPIFFFNEIEEVLSKKIDCPIISLEDILYDV</sequence>